<comment type="caution">
    <text evidence="1">The sequence shown here is derived from an EMBL/GenBank/DDBJ whole genome shotgun (WGS) entry which is preliminary data.</text>
</comment>
<sequence>MICSSAALASTMTHYLFPMNGTYIFAKVKKMSAVAIAN</sequence>
<evidence type="ECO:0000313" key="1">
    <source>
        <dbReference type="EMBL" id="MBB5331395.1"/>
    </source>
</evidence>
<protein>
    <submittedName>
        <fullName evidence="1">Uncharacterized protein</fullName>
    </submittedName>
</protein>
<accession>A0A9X0QJI8</accession>
<proteinExistence type="predicted"/>
<reference evidence="1 2" key="1">
    <citation type="submission" date="2020-08" db="EMBL/GenBank/DDBJ databases">
        <title>Genomic Encyclopedia of Type Strains, Phase IV (KMG-V): Genome sequencing to study the core and pangenomes of soil and plant-associated prokaryotes.</title>
        <authorList>
            <person name="Whitman W."/>
        </authorList>
    </citation>
    <scope>NUCLEOTIDE SEQUENCE [LARGE SCALE GENOMIC DNA]</scope>
    <source>
        <strain evidence="1 2">X5P2</strain>
    </source>
</reference>
<dbReference type="EMBL" id="JACHEB010000015">
    <property type="protein sequence ID" value="MBB5331395.1"/>
    <property type="molecule type" value="Genomic_DNA"/>
</dbReference>
<keyword evidence="2" id="KW-1185">Reference proteome</keyword>
<evidence type="ECO:0000313" key="2">
    <source>
        <dbReference type="Proteomes" id="UP000535182"/>
    </source>
</evidence>
<name>A0A9X0QJI8_9BACT</name>
<dbReference type="AlphaFoldDB" id="A0A9X0QJI8"/>
<dbReference type="Proteomes" id="UP000535182">
    <property type="component" value="Unassembled WGS sequence"/>
</dbReference>
<organism evidence="1 2">
    <name type="scientific">Tunturiibacter gelidiferens</name>
    <dbReference type="NCBI Taxonomy" id="3069689"/>
    <lineage>
        <taxon>Bacteria</taxon>
        <taxon>Pseudomonadati</taxon>
        <taxon>Acidobacteriota</taxon>
        <taxon>Terriglobia</taxon>
        <taxon>Terriglobales</taxon>
        <taxon>Acidobacteriaceae</taxon>
        <taxon>Tunturiibacter</taxon>
    </lineage>
</organism>
<gene>
    <name evidence="1" type="ORF">HDF14_005042</name>
</gene>